<keyword evidence="2" id="KW-0808">Transferase</keyword>
<dbReference type="Proteomes" id="UP001383192">
    <property type="component" value="Unassembled WGS sequence"/>
</dbReference>
<proteinExistence type="predicted"/>
<evidence type="ECO:0000259" key="1">
    <source>
        <dbReference type="Pfam" id="PF20415"/>
    </source>
</evidence>
<dbReference type="GO" id="GO:0016301">
    <property type="term" value="F:kinase activity"/>
    <property type="evidence" value="ECO:0007669"/>
    <property type="project" value="UniProtKB-KW"/>
</dbReference>
<dbReference type="Pfam" id="PF20415">
    <property type="entry name" value="DUF6699"/>
    <property type="match status" value="1"/>
</dbReference>
<protein>
    <submittedName>
        <fullName evidence="2">Mitogen-Activated Protein Kinase Kinase Kinase 8</fullName>
    </submittedName>
</protein>
<accession>A0AAW0CP46</accession>
<keyword evidence="2" id="KW-0418">Kinase</keyword>
<organism evidence="2 3">
    <name type="scientific">Paramarasmius palmivorus</name>
    <dbReference type="NCBI Taxonomy" id="297713"/>
    <lineage>
        <taxon>Eukaryota</taxon>
        <taxon>Fungi</taxon>
        <taxon>Dikarya</taxon>
        <taxon>Basidiomycota</taxon>
        <taxon>Agaricomycotina</taxon>
        <taxon>Agaricomycetes</taxon>
        <taxon>Agaricomycetidae</taxon>
        <taxon>Agaricales</taxon>
        <taxon>Marasmiineae</taxon>
        <taxon>Marasmiaceae</taxon>
        <taxon>Paramarasmius</taxon>
    </lineage>
</organism>
<dbReference type="InterPro" id="IPR046522">
    <property type="entry name" value="DUF6699"/>
</dbReference>
<comment type="caution">
    <text evidence="2">The sequence shown here is derived from an EMBL/GenBank/DDBJ whole genome shotgun (WGS) entry which is preliminary data.</text>
</comment>
<keyword evidence="3" id="KW-1185">Reference proteome</keyword>
<sequence>MPSVPTEMTFSTIPLHNTPQTPLIPLTNHNYSSNIAGYGAESGAMSPYTSGGFTSESALAWSVRGDGSSISGSVPFITSAHTTRSLPRTGHGGCYLPNIPLPSHAGDVVLHPALRSPPDTMSYPRIDLSSAHRFVSRSIRDRDVNSQYLCDPATDPELPSLSIIHPMLPWAITVHRTNLQWVTVADVLATIGSALLIPLDRLSRYEVRRHNPSADERILEREGAIRLDLLGSRHRFAGLSRSSTGDTWELNTRR</sequence>
<feature type="domain" description="DUF6699" evidence="1">
    <location>
        <begin position="136"/>
        <end position="243"/>
    </location>
</feature>
<reference evidence="2 3" key="1">
    <citation type="submission" date="2024-01" db="EMBL/GenBank/DDBJ databases">
        <title>A draft genome for a cacao thread blight-causing isolate of Paramarasmius palmivorus.</title>
        <authorList>
            <person name="Baruah I.K."/>
            <person name="Bukari Y."/>
            <person name="Amoako-Attah I."/>
            <person name="Meinhardt L.W."/>
            <person name="Bailey B.A."/>
            <person name="Cohen S.P."/>
        </authorList>
    </citation>
    <scope>NUCLEOTIDE SEQUENCE [LARGE SCALE GENOMIC DNA]</scope>
    <source>
        <strain evidence="2 3">GH-12</strain>
    </source>
</reference>
<dbReference type="EMBL" id="JAYKXP010000034">
    <property type="protein sequence ID" value="KAK7041507.1"/>
    <property type="molecule type" value="Genomic_DNA"/>
</dbReference>
<name>A0AAW0CP46_9AGAR</name>
<gene>
    <name evidence="2" type="primary">MAP3K8_1</name>
    <name evidence="2" type="ORF">VNI00_009375</name>
</gene>
<evidence type="ECO:0000313" key="3">
    <source>
        <dbReference type="Proteomes" id="UP001383192"/>
    </source>
</evidence>
<dbReference type="AlphaFoldDB" id="A0AAW0CP46"/>
<evidence type="ECO:0000313" key="2">
    <source>
        <dbReference type="EMBL" id="KAK7041507.1"/>
    </source>
</evidence>